<dbReference type="RefSeq" id="WP_193910657.1">
    <property type="nucleotide sequence ID" value="NZ_JADEXG010000060.1"/>
</dbReference>
<proteinExistence type="predicted"/>
<dbReference type="AlphaFoldDB" id="A0A8J7DMY8"/>
<accession>A0A8J7DMY8</accession>
<organism evidence="1 2">
    <name type="scientific">Vasconcelosia minhoensis LEGE 07310</name>
    <dbReference type="NCBI Taxonomy" id="915328"/>
    <lineage>
        <taxon>Bacteria</taxon>
        <taxon>Bacillati</taxon>
        <taxon>Cyanobacteriota</taxon>
        <taxon>Cyanophyceae</taxon>
        <taxon>Nodosilineales</taxon>
        <taxon>Cymatolegaceae</taxon>
        <taxon>Vasconcelosia</taxon>
        <taxon>Vasconcelosia minhoensis</taxon>
    </lineage>
</organism>
<dbReference type="Proteomes" id="UP000636505">
    <property type="component" value="Unassembled WGS sequence"/>
</dbReference>
<keyword evidence="2" id="KW-1185">Reference proteome</keyword>
<name>A0A8J7DMY8_9CYAN</name>
<gene>
    <name evidence="1" type="ORF">IQ241_20075</name>
</gene>
<protein>
    <submittedName>
        <fullName evidence="1">Uncharacterized protein</fullName>
    </submittedName>
</protein>
<sequence>MKKAQRRYFIGTQAAATPPLPEHVQQALATVINDRLEIAATPPQQRQAAAVLPR</sequence>
<evidence type="ECO:0000313" key="1">
    <source>
        <dbReference type="EMBL" id="MBE9079566.1"/>
    </source>
</evidence>
<reference evidence="1" key="1">
    <citation type="submission" date="2020-10" db="EMBL/GenBank/DDBJ databases">
        <authorList>
            <person name="Castelo-Branco R."/>
            <person name="Eusebio N."/>
            <person name="Adriana R."/>
            <person name="Vieira A."/>
            <person name="Brugerolle De Fraissinette N."/>
            <person name="Rezende De Castro R."/>
            <person name="Schneider M.P."/>
            <person name="Vasconcelos V."/>
            <person name="Leao P.N."/>
        </authorList>
    </citation>
    <scope>NUCLEOTIDE SEQUENCE</scope>
    <source>
        <strain evidence="1">LEGE 07310</strain>
    </source>
</reference>
<comment type="caution">
    <text evidence="1">The sequence shown here is derived from an EMBL/GenBank/DDBJ whole genome shotgun (WGS) entry which is preliminary data.</text>
</comment>
<dbReference type="EMBL" id="JADEXG010000060">
    <property type="protein sequence ID" value="MBE9079566.1"/>
    <property type="molecule type" value="Genomic_DNA"/>
</dbReference>
<evidence type="ECO:0000313" key="2">
    <source>
        <dbReference type="Proteomes" id="UP000636505"/>
    </source>
</evidence>